<dbReference type="Proteomes" id="UP000192277">
    <property type="component" value="Unassembled WGS sequence"/>
</dbReference>
<accession>A0ABX3NSZ4</accession>
<evidence type="ECO:0000313" key="2">
    <source>
        <dbReference type="Proteomes" id="UP000192277"/>
    </source>
</evidence>
<keyword evidence="2" id="KW-1185">Reference proteome</keyword>
<proteinExistence type="predicted"/>
<evidence type="ECO:0000313" key="1">
    <source>
        <dbReference type="EMBL" id="OQP45239.1"/>
    </source>
</evidence>
<evidence type="ECO:0008006" key="3">
    <source>
        <dbReference type="Google" id="ProtNLM"/>
    </source>
</evidence>
<protein>
    <recommendedName>
        <fullName evidence="3">DUF4329 domain-containing protein</fullName>
    </recommendedName>
</protein>
<organism evidence="1 2">
    <name type="scientific">Niastella koreensis</name>
    <dbReference type="NCBI Taxonomy" id="354356"/>
    <lineage>
        <taxon>Bacteria</taxon>
        <taxon>Pseudomonadati</taxon>
        <taxon>Bacteroidota</taxon>
        <taxon>Chitinophagia</taxon>
        <taxon>Chitinophagales</taxon>
        <taxon>Chitinophagaceae</taxon>
        <taxon>Niastella</taxon>
    </lineage>
</organism>
<comment type="caution">
    <text evidence="1">The sequence shown here is derived from an EMBL/GenBank/DDBJ whole genome shotgun (WGS) entry which is preliminary data.</text>
</comment>
<name>A0ABX3NSZ4_9BACT</name>
<reference evidence="1 2" key="1">
    <citation type="submission" date="2016-04" db="EMBL/GenBank/DDBJ databases">
        <authorList>
            <person name="Chen L."/>
            <person name="Zhuang W."/>
            <person name="Wang G."/>
        </authorList>
    </citation>
    <scope>NUCLEOTIDE SEQUENCE [LARGE SCALE GENOMIC DNA]</scope>
    <source>
        <strain evidence="2">GR20</strain>
    </source>
</reference>
<gene>
    <name evidence="1" type="ORF">A4D02_34285</name>
</gene>
<dbReference type="EMBL" id="LWBO01000021">
    <property type="protein sequence ID" value="OQP45239.1"/>
    <property type="molecule type" value="Genomic_DNA"/>
</dbReference>
<sequence>MFFITHRSFLVKHFVIQPRPNNPIRFIDPDGMAAGPGDHFQSVEEAAKDFGQTYNGSSIKSGTESITVIYIAQDPKTQEIYYSYFEPQTQDEAAGATFNIVLPDYVAGFVAIIHTHGKYLAELGKGNEIILSKQDYYEGI</sequence>